<dbReference type="Proteomes" id="UP000729402">
    <property type="component" value="Unassembled WGS sequence"/>
</dbReference>
<evidence type="ECO:0000313" key="2">
    <source>
        <dbReference type="EMBL" id="KAG8060864.1"/>
    </source>
</evidence>
<reference evidence="2" key="2">
    <citation type="submission" date="2021-02" db="EMBL/GenBank/DDBJ databases">
        <authorList>
            <person name="Kimball J.A."/>
            <person name="Haas M.W."/>
            <person name="Macchietto M."/>
            <person name="Kono T."/>
            <person name="Duquette J."/>
            <person name="Shao M."/>
        </authorList>
    </citation>
    <scope>NUCLEOTIDE SEQUENCE</scope>
    <source>
        <tissue evidence="2">Fresh leaf tissue</tissue>
    </source>
</reference>
<dbReference type="EMBL" id="JAAALK010000287">
    <property type="protein sequence ID" value="KAG8060864.1"/>
    <property type="molecule type" value="Genomic_DNA"/>
</dbReference>
<protein>
    <submittedName>
        <fullName evidence="2">Uncharacterized protein</fullName>
    </submittedName>
</protein>
<dbReference type="AlphaFoldDB" id="A0A8J5ST49"/>
<sequence length="137" mass="13979">MHRGGDSSVDPSGTTGDARGGGEGRFGRGGPSHWSSGGSGSGSPPHRFSSRGGEGRDCGGGGGGRFHPYRGPFDYSCGGGYRGGSGDFGELASGPRHRYGGGSGDHSGAKGTQLLAWKISFDWQPELYGMDHGRSNE</sequence>
<keyword evidence="3" id="KW-1185">Reference proteome</keyword>
<proteinExistence type="predicted"/>
<reference evidence="2" key="1">
    <citation type="journal article" date="2021" name="bioRxiv">
        <title>Whole Genome Assembly and Annotation of Northern Wild Rice, Zizania palustris L., Supports a Whole Genome Duplication in the Zizania Genus.</title>
        <authorList>
            <person name="Haas M."/>
            <person name="Kono T."/>
            <person name="Macchietto M."/>
            <person name="Millas R."/>
            <person name="McGilp L."/>
            <person name="Shao M."/>
            <person name="Duquette J."/>
            <person name="Hirsch C.N."/>
            <person name="Kimball J."/>
        </authorList>
    </citation>
    <scope>NUCLEOTIDE SEQUENCE</scope>
    <source>
        <tissue evidence="2">Fresh leaf tissue</tissue>
    </source>
</reference>
<gene>
    <name evidence="2" type="ORF">GUJ93_ZPchr0002g26327</name>
</gene>
<evidence type="ECO:0000256" key="1">
    <source>
        <dbReference type="SAM" id="MobiDB-lite"/>
    </source>
</evidence>
<organism evidence="2 3">
    <name type="scientific">Zizania palustris</name>
    <name type="common">Northern wild rice</name>
    <dbReference type="NCBI Taxonomy" id="103762"/>
    <lineage>
        <taxon>Eukaryota</taxon>
        <taxon>Viridiplantae</taxon>
        <taxon>Streptophyta</taxon>
        <taxon>Embryophyta</taxon>
        <taxon>Tracheophyta</taxon>
        <taxon>Spermatophyta</taxon>
        <taxon>Magnoliopsida</taxon>
        <taxon>Liliopsida</taxon>
        <taxon>Poales</taxon>
        <taxon>Poaceae</taxon>
        <taxon>BOP clade</taxon>
        <taxon>Oryzoideae</taxon>
        <taxon>Oryzeae</taxon>
        <taxon>Zizaniinae</taxon>
        <taxon>Zizania</taxon>
    </lineage>
</organism>
<feature type="compositionally biased region" description="Low complexity" evidence="1">
    <location>
        <begin position="31"/>
        <end position="51"/>
    </location>
</feature>
<feature type="region of interest" description="Disordered" evidence="1">
    <location>
        <begin position="1"/>
        <end position="65"/>
    </location>
</feature>
<evidence type="ECO:0000313" key="3">
    <source>
        <dbReference type="Proteomes" id="UP000729402"/>
    </source>
</evidence>
<accession>A0A8J5ST49</accession>
<comment type="caution">
    <text evidence="2">The sequence shown here is derived from an EMBL/GenBank/DDBJ whole genome shotgun (WGS) entry which is preliminary data.</text>
</comment>
<name>A0A8J5ST49_ZIZPA</name>